<organism evidence="1 2">
    <name type="scientific">Eumeta variegata</name>
    <name type="common">Bagworm moth</name>
    <name type="synonym">Eumeta japonica</name>
    <dbReference type="NCBI Taxonomy" id="151549"/>
    <lineage>
        <taxon>Eukaryota</taxon>
        <taxon>Metazoa</taxon>
        <taxon>Ecdysozoa</taxon>
        <taxon>Arthropoda</taxon>
        <taxon>Hexapoda</taxon>
        <taxon>Insecta</taxon>
        <taxon>Pterygota</taxon>
        <taxon>Neoptera</taxon>
        <taxon>Endopterygota</taxon>
        <taxon>Lepidoptera</taxon>
        <taxon>Glossata</taxon>
        <taxon>Ditrysia</taxon>
        <taxon>Tineoidea</taxon>
        <taxon>Psychidae</taxon>
        <taxon>Oiketicinae</taxon>
        <taxon>Eumeta</taxon>
    </lineage>
</organism>
<evidence type="ECO:0000313" key="1">
    <source>
        <dbReference type="EMBL" id="GBP45191.1"/>
    </source>
</evidence>
<name>A0A4C1W2A4_EUMVA</name>
<proteinExistence type="predicted"/>
<keyword evidence="2" id="KW-1185">Reference proteome</keyword>
<gene>
    <name evidence="1" type="ORF">EVAR_25896_1</name>
</gene>
<dbReference type="AlphaFoldDB" id="A0A4C1W2A4"/>
<accession>A0A4C1W2A4</accession>
<sequence length="132" mass="14999">MLRILIKEDPGKSLRVQSIQVEAVLSSSPTRFNMDLYAFQPNQILRCVHVPTKTVANDHARTFDGTEFDDEIVIQTISFIEGWTSHSLKDEPENFSRVRTVDFGSEEAESKGMPMHSLHTPSNAPMVVLYYQ</sequence>
<dbReference type="EMBL" id="BGZK01000466">
    <property type="protein sequence ID" value="GBP45191.1"/>
    <property type="molecule type" value="Genomic_DNA"/>
</dbReference>
<reference evidence="1 2" key="1">
    <citation type="journal article" date="2019" name="Commun. Biol.">
        <title>The bagworm genome reveals a unique fibroin gene that provides high tensile strength.</title>
        <authorList>
            <person name="Kono N."/>
            <person name="Nakamura H."/>
            <person name="Ohtoshi R."/>
            <person name="Tomita M."/>
            <person name="Numata K."/>
            <person name="Arakawa K."/>
        </authorList>
    </citation>
    <scope>NUCLEOTIDE SEQUENCE [LARGE SCALE GENOMIC DNA]</scope>
</reference>
<dbReference type="Proteomes" id="UP000299102">
    <property type="component" value="Unassembled WGS sequence"/>
</dbReference>
<evidence type="ECO:0000313" key="2">
    <source>
        <dbReference type="Proteomes" id="UP000299102"/>
    </source>
</evidence>
<comment type="caution">
    <text evidence="1">The sequence shown here is derived from an EMBL/GenBank/DDBJ whole genome shotgun (WGS) entry which is preliminary data.</text>
</comment>
<protein>
    <submittedName>
        <fullName evidence="1">Uncharacterized protein</fullName>
    </submittedName>
</protein>